<gene>
    <name evidence="10" type="ORF">M0R45_033599</name>
</gene>
<dbReference type="FunFam" id="1.20.1280.290:FF:000002">
    <property type="entry name" value="Bidirectional sugar transporter SWEET"/>
    <property type="match status" value="1"/>
</dbReference>
<evidence type="ECO:0000256" key="4">
    <source>
        <dbReference type="ARBA" id="ARBA00022597"/>
    </source>
</evidence>
<name>A0AAW1WKC4_RUBAR</name>
<evidence type="ECO:0000256" key="8">
    <source>
        <dbReference type="ARBA" id="ARBA00023136"/>
    </source>
</evidence>
<reference evidence="10 11" key="1">
    <citation type="journal article" date="2023" name="G3 (Bethesda)">
        <title>A chromosome-length genome assembly and annotation of blackberry (Rubus argutus, cv. 'Hillquist').</title>
        <authorList>
            <person name="Bruna T."/>
            <person name="Aryal R."/>
            <person name="Dudchenko O."/>
            <person name="Sargent D.J."/>
            <person name="Mead D."/>
            <person name="Buti M."/>
            <person name="Cavallini A."/>
            <person name="Hytonen T."/>
            <person name="Andres J."/>
            <person name="Pham M."/>
            <person name="Weisz D."/>
            <person name="Mascagni F."/>
            <person name="Usai G."/>
            <person name="Natali L."/>
            <person name="Bassil N."/>
            <person name="Fernandez G.E."/>
            <person name="Lomsadze A."/>
            <person name="Armour M."/>
            <person name="Olukolu B."/>
            <person name="Poorten T."/>
            <person name="Britton C."/>
            <person name="Davik J."/>
            <person name="Ashrafi H."/>
            <person name="Aiden E.L."/>
            <person name="Borodovsky M."/>
            <person name="Worthington M."/>
        </authorList>
    </citation>
    <scope>NUCLEOTIDE SEQUENCE [LARGE SCALE GENOMIC DNA]</scope>
    <source>
        <strain evidence="10">PI 553951</strain>
    </source>
</reference>
<feature type="transmembrane region" description="Helical" evidence="9">
    <location>
        <begin position="133"/>
        <end position="154"/>
    </location>
</feature>
<organism evidence="10 11">
    <name type="scientific">Rubus argutus</name>
    <name type="common">Southern blackberry</name>
    <dbReference type="NCBI Taxonomy" id="59490"/>
    <lineage>
        <taxon>Eukaryota</taxon>
        <taxon>Viridiplantae</taxon>
        <taxon>Streptophyta</taxon>
        <taxon>Embryophyta</taxon>
        <taxon>Tracheophyta</taxon>
        <taxon>Spermatophyta</taxon>
        <taxon>Magnoliopsida</taxon>
        <taxon>eudicotyledons</taxon>
        <taxon>Gunneridae</taxon>
        <taxon>Pentapetalae</taxon>
        <taxon>rosids</taxon>
        <taxon>fabids</taxon>
        <taxon>Rosales</taxon>
        <taxon>Rosaceae</taxon>
        <taxon>Rosoideae</taxon>
        <taxon>Rosoideae incertae sedis</taxon>
        <taxon>Rubus</taxon>
    </lineage>
</organism>
<dbReference type="FunFam" id="1.20.1280.290:FF:000001">
    <property type="entry name" value="Bidirectional sugar transporter SWEET"/>
    <property type="match status" value="1"/>
</dbReference>
<comment type="similarity">
    <text evidence="2 9">Belongs to the SWEET sugar transporter family.</text>
</comment>
<accession>A0AAW1WKC4</accession>
<comment type="caution">
    <text evidence="10">The sequence shown here is derived from an EMBL/GenBank/DDBJ whole genome shotgun (WGS) entry which is preliminary data.</text>
</comment>
<keyword evidence="6" id="KW-0677">Repeat</keyword>
<dbReference type="InterPro" id="IPR004316">
    <property type="entry name" value="SWEET_rpt"/>
</dbReference>
<evidence type="ECO:0000313" key="11">
    <source>
        <dbReference type="Proteomes" id="UP001457282"/>
    </source>
</evidence>
<evidence type="ECO:0000256" key="3">
    <source>
        <dbReference type="ARBA" id="ARBA00022448"/>
    </source>
</evidence>
<proteinExistence type="inferred from homology"/>
<evidence type="ECO:0000256" key="2">
    <source>
        <dbReference type="ARBA" id="ARBA00007809"/>
    </source>
</evidence>
<feature type="transmembrane region" description="Helical" evidence="9">
    <location>
        <begin position="166"/>
        <end position="185"/>
    </location>
</feature>
<feature type="transmembrane region" description="Helical" evidence="9">
    <location>
        <begin position="6"/>
        <end position="24"/>
    </location>
</feature>
<dbReference type="GO" id="GO:0012505">
    <property type="term" value="C:endomembrane system"/>
    <property type="evidence" value="ECO:0007669"/>
    <property type="project" value="UniProtKB-SubCell"/>
</dbReference>
<evidence type="ECO:0000256" key="9">
    <source>
        <dbReference type="RuleBase" id="RU910715"/>
    </source>
</evidence>
<evidence type="ECO:0000256" key="7">
    <source>
        <dbReference type="ARBA" id="ARBA00022989"/>
    </source>
</evidence>
<evidence type="ECO:0000256" key="5">
    <source>
        <dbReference type="ARBA" id="ARBA00022692"/>
    </source>
</evidence>
<sequence>MLGARTIVGIVGNIISCALFLSPIPTFRKIFKKKDVESFDPKPYLATVLNCLFWVYYGMPFVNPNSLLVITINGVGLVIELIYLCIFFWYAPPKGRKRVLKYFIGEVALFALVVIVTMLIPEHKMVINRPMRAVVVGVICDVFNVIMYSSPLFIVRDVIRTKSVKYMPFLLSATNFANGVCWTAYACIGQWDYFILISNGLGSIAGFVQLVVWFFIRFTTTPKDKDLPGKPTNEVQLSNVA</sequence>
<keyword evidence="11" id="KW-1185">Reference proteome</keyword>
<dbReference type="EMBL" id="JBEDUW010000006">
    <property type="protein sequence ID" value="KAK9925269.1"/>
    <property type="molecule type" value="Genomic_DNA"/>
</dbReference>
<comment type="caution">
    <text evidence="9">Lacks conserved residue(s) required for the propagation of feature annotation.</text>
</comment>
<feature type="transmembrane region" description="Helical" evidence="9">
    <location>
        <begin position="191"/>
        <end position="216"/>
    </location>
</feature>
<feature type="transmembrane region" description="Helical" evidence="9">
    <location>
        <begin position="68"/>
        <end position="90"/>
    </location>
</feature>
<dbReference type="PANTHER" id="PTHR10791">
    <property type="entry name" value="RAG1-ACTIVATING PROTEIN 1"/>
    <property type="match status" value="1"/>
</dbReference>
<keyword evidence="8 9" id="KW-0472">Membrane</keyword>
<dbReference type="GO" id="GO:0051119">
    <property type="term" value="F:sugar transmembrane transporter activity"/>
    <property type="evidence" value="ECO:0007669"/>
    <property type="project" value="InterPro"/>
</dbReference>
<keyword evidence="3 9" id="KW-0813">Transport</keyword>
<dbReference type="Proteomes" id="UP001457282">
    <property type="component" value="Unassembled WGS sequence"/>
</dbReference>
<evidence type="ECO:0000313" key="10">
    <source>
        <dbReference type="EMBL" id="KAK9925269.1"/>
    </source>
</evidence>
<dbReference type="AlphaFoldDB" id="A0AAW1WKC4"/>
<evidence type="ECO:0000256" key="1">
    <source>
        <dbReference type="ARBA" id="ARBA00004127"/>
    </source>
</evidence>
<dbReference type="InterPro" id="IPR047664">
    <property type="entry name" value="SWEET"/>
</dbReference>
<comment type="subcellular location">
    <subcellularLocation>
        <location evidence="1">Endomembrane system</location>
        <topology evidence="1">Multi-pass membrane protein</topology>
    </subcellularLocation>
</comment>
<keyword evidence="7 9" id="KW-1133">Transmembrane helix</keyword>
<dbReference type="Gene3D" id="1.20.1280.290">
    <property type="match status" value="2"/>
</dbReference>
<keyword evidence="4 9" id="KW-0762">Sugar transport</keyword>
<dbReference type="PANTHER" id="PTHR10791:SF236">
    <property type="entry name" value="BIDIRECTIONAL SUGAR TRANSPORTER SWEET8"/>
    <property type="match status" value="1"/>
</dbReference>
<evidence type="ECO:0000256" key="6">
    <source>
        <dbReference type="ARBA" id="ARBA00022737"/>
    </source>
</evidence>
<dbReference type="GO" id="GO:0016020">
    <property type="term" value="C:membrane"/>
    <property type="evidence" value="ECO:0007669"/>
    <property type="project" value="InterPro"/>
</dbReference>
<comment type="function">
    <text evidence="9">Mediates both low-affinity uptake and efflux of sugar across the membrane.</text>
</comment>
<dbReference type="GO" id="GO:0051260">
    <property type="term" value="P:protein homooligomerization"/>
    <property type="evidence" value="ECO:0007669"/>
    <property type="project" value="UniProtKB-ARBA"/>
</dbReference>
<feature type="transmembrane region" description="Helical" evidence="9">
    <location>
        <begin position="102"/>
        <end position="121"/>
    </location>
</feature>
<dbReference type="Pfam" id="PF03083">
    <property type="entry name" value="MtN3_slv"/>
    <property type="match status" value="2"/>
</dbReference>
<keyword evidence="5 9" id="KW-0812">Transmembrane</keyword>
<protein>
    <recommendedName>
        <fullName evidence="9">Bidirectional sugar transporter SWEET</fullName>
    </recommendedName>
</protein>